<accession>A0A9X1W800</accession>
<keyword evidence="1" id="KW-0472">Membrane</keyword>
<dbReference type="Proteomes" id="UP001139488">
    <property type="component" value="Unassembled WGS sequence"/>
</dbReference>
<dbReference type="EMBL" id="JAJNNZ010000003">
    <property type="protein sequence ID" value="MCJ2376112.1"/>
    <property type="molecule type" value="Genomic_DNA"/>
</dbReference>
<name>A0A9X1W800_9VIBR</name>
<keyword evidence="1" id="KW-1133">Transmembrane helix</keyword>
<keyword evidence="3" id="KW-1185">Reference proteome</keyword>
<sequence length="380" mass="43988">MDYFLNNHQGIDMRVRKGMIGIAASILLITGAGVVELTRSKSTPQNYVAAETVKETYESRLYTLSPYKTGHFGLRMFRQTQDPKYHFAIWTDMAYIASQLNHLSSLIDDEKAILAYSMKRLDGYSKARDERSRRRHAATKHDPKYFFMGLDLLRYVARLNEYGLKHKKDAALREVLNTYDFKTVLTDKTMIKAWAAQLANQAYWLKQIGEEDLVSEFTQAFQEAYPEREDYRLSTQQFSNKLYGMTHIILADSGYYQKTIKESDHQWIYDYFRTHIDDIVKYTKEDVIAEVGLTFLLAGLEDDPVVKRSQEVIRNAIDRKYGMIPSVSGDFDFAYGEHRNVLAIMLLDWKQPNQGPNVAKTPALYRRLPFGLETQAPTQS</sequence>
<keyword evidence="1" id="KW-0812">Transmembrane</keyword>
<dbReference type="Pfam" id="PF12060">
    <property type="entry name" value="DUF3541"/>
    <property type="match status" value="1"/>
</dbReference>
<proteinExistence type="predicted"/>
<protein>
    <submittedName>
        <fullName evidence="2">DUF3541 domain-containing protein</fullName>
    </submittedName>
</protein>
<dbReference type="AlphaFoldDB" id="A0A9X1W800"/>
<feature type="transmembrane region" description="Helical" evidence="1">
    <location>
        <begin position="20"/>
        <end position="38"/>
    </location>
</feature>
<dbReference type="InterPro" id="IPR021928">
    <property type="entry name" value="DUF3541"/>
</dbReference>
<gene>
    <name evidence="2" type="ORF">LNL84_04620</name>
</gene>
<evidence type="ECO:0000256" key="1">
    <source>
        <dbReference type="SAM" id="Phobius"/>
    </source>
</evidence>
<comment type="caution">
    <text evidence="2">The sequence shown here is derived from an EMBL/GenBank/DDBJ whole genome shotgun (WGS) entry which is preliminary data.</text>
</comment>
<evidence type="ECO:0000313" key="3">
    <source>
        <dbReference type="Proteomes" id="UP001139488"/>
    </source>
</evidence>
<organism evidence="2 3">
    <name type="scientific">Vibrio gelatinilyticus</name>
    <dbReference type="NCBI Taxonomy" id="2893468"/>
    <lineage>
        <taxon>Bacteria</taxon>
        <taxon>Pseudomonadati</taxon>
        <taxon>Pseudomonadota</taxon>
        <taxon>Gammaproteobacteria</taxon>
        <taxon>Vibrionales</taxon>
        <taxon>Vibrionaceae</taxon>
        <taxon>Vibrio</taxon>
    </lineage>
</organism>
<evidence type="ECO:0000313" key="2">
    <source>
        <dbReference type="EMBL" id="MCJ2376112.1"/>
    </source>
</evidence>
<reference evidence="2" key="1">
    <citation type="submission" date="2021-11" db="EMBL/GenBank/DDBJ databases">
        <title>Vibrio ZSDE26 sp. nov. and Vibrio ZSDZ34 sp. nov., isolated from coastal seawater in Qingdao.</title>
        <authorList>
            <person name="Zhang P."/>
        </authorList>
    </citation>
    <scope>NUCLEOTIDE SEQUENCE</scope>
    <source>
        <strain evidence="2">ZSDZ34</strain>
    </source>
</reference>